<proteinExistence type="predicted"/>
<gene>
    <name evidence="1" type="ORF">OFUS_LOCUS17000</name>
</gene>
<dbReference type="Pfam" id="PF14929">
    <property type="entry name" value="TAF1_subA"/>
    <property type="match status" value="1"/>
</dbReference>
<evidence type="ECO:0000313" key="1">
    <source>
        <dbReference type="EMBL" id="CAH1791971.1"/>
    </source>
</evidence>
<accession>A0A8J1U127</accession>
<dbReference type="GO" id="GO:0006360">
    <property type="term" value="P:transcription by RNA polymerase I"/>
    <property type="evidence" value="ECO:0007669"/>
    <property type="project" value="InterPro"/>
</dbReference>
<reference evidence="1" key="1">
    <citation type="submission" date="2022-03" db="EMBL/GenBank/DDBJ databases">
        <authorList>
            <person name="Martin C."/>
        </authorList>
    </citation>
    <scope>NUCLEOTIDE SEQUENCE</scope>
</reference>
<dbReference type="PANTHER" id="PTHR32122:SF1">
    <property type="entry name" value="TATA BOX-BINDING PROTEIN-ASSOCIATED FACTOR RNA POLYMERASE I SUBUNIT A"/>
    <property type="match status" value="1"/>
</dbReference>
<dbReference type="EMBL" id="CAIIXF020000008">
    <property type="protein sequence ID" value="CAH1791971.1"/>
    <property type="molecule type" value="Genomic_DNA"/>
</dbReference>
<protein>
    <submittedName>
        <fullName evidence="1">Uncharacterized protein</fullName>
    </submittedName>
</protein>
<dbReference type="Proteomes" id="UP000749559">
    <property type="component" value="Unassembled WGS sequence"/>
</dbReference>
<name>A0A8J1U127_OWEFU</name>
<dbReference type="PANTHER" id="PTHR32122">
    <property type="entry name" value="TATA BOX-BINDING PROTEIN ASSOCIATED FACTOR RNA POLYMERASE I SUBUNIT A"/>
    <property type="match status" value="1"/>
</dbReference>
<comment type="caution">
    <text evidence="1">The sequence shown here is derived from an EMBL/GenBank/DDBJ whole genome shotgun (WGS) entry which is preliminary data.</text>
</comment>
<dbReference type="AlphaFoldDB" id="A0A8J1U127"/>
<dbReference type="GO" id="GO:0000120">
    <property type="term" value="C:RNA polymerase I transcription regulator complex"/>
    <property type="evidence" value="ECO:0007669"/>
    <property type="project" value="InterPro"/>
</dbReference>
<sequence>MMDKEKQKYLIQLIDLFLGECKDDDVMEWYAEAKAVAKQYIYSEGLHGTKIESPIQQLFVLLRSCLLAHRWEDAAKVLKTMSKYPEGTSTALWRGGMEVYYHSSCQGKDDTIRQLVKHLKGLIDLSGKEVILEYVMFLLSQHNIEEAQRAMEDLPKEMRKTPTEHSRHVKSLWQGYQGLLVYISWLQAKQRLQRARDQDLPELIEEREEQMTLLATKAVRYFQQITNTHGVWDIFVTKHAELLEYHETEGATKLLEDYRERNMDNPNAHRYLYNNLKTRGASLEDRISCLEKLVHLVPSDDHVLEYHNLLEQQGSPLAERLYLLFDFVDYDCWRNHSEAWRTLADQLTGAFERNYEAEMRAVKECWEIRESWWPLYQFKTPQRRIDSATPLREDDSTMDWIGLQVSKTVVAVLLTGTGCGLYQYVKMLSLDSSQVDELSQAATLYKQYNSVMDVT</sequence>
<evidence type="ECO:0000313" key="2">
    <source>
        <dbReference type="Proteomes" id="UP000749559"/>
    </source>
</evidence>
<keyword evidence="2" id="KW-1185">Reference proteome</keyword>
<organism evidence="1 2">
    <name type="scientific">Owenia fusiformis</name>
    <name type="common">Polychaete worm</name>
    <dbReference type="NCBI Taxonomy" id="6347"/>
    <lineage>
        <taxon>Eukaryota</taxon>
        <taxon>Metazoa</taxon>
        <taxon>Spiralia</taxon>
        <taxon>Lophotrochozoa</taxon>
        <taxon>Annelida</taxon>
        <taxon>Polychaeta</taxon>
        <taxon>Sedentaria</taxon>
        <taxon>Canalipalpata</taxon>
        <taxon>Sabellida</taxon>
        <taxon>Oweniida</taxon>
        <taxon>Oweniidae</taxon>
        <taxon>Owenia</taxon>
    </lineage>
</organism>
<dbReference type="InterPro" id="IPR039495">
    <property type="entry name" value="TAF1A"/>
</dbReference>
<dbReference type="InterPro" id="IPR052669">
    <property type="entry name" value="SL1/TIF-IB_Component"/>
</dbReference>
<dbReference type="OrthoDB" id="6272197at2759"/>